<comment type="caution">
    <text evidence="2">The sequence shown here is derived from an EMBL/GenBank/DDBJ whole genome shotgun (WGS) entry which is preliminary data.</text>
</comment>
<dbReference type="OrthoDB" id="5125627at2"/>
<feature type="transmembrane region" description="Helical" evidence="1">
    <location>
        <begin position="28"/>
        <end position="51"/>
    </location>
</feature>
<feature type="transmembrane region" description="Helical" evidence="1">
    <location>
        <begin position="135"/>
        <end position="153"/>
    </location>
</feature>
<evidence type="ECO:0000313" key="2">
    <source>
        <dbReference type="EMBL" id="PSF37891.1"/>
    </source>
</evidence>
<dbReference type="EMBL" id="PXOH01000006">
    <property type="protein sequence ID" value="PSF37891.1"/>
    <property type="molecule type" value="Genomic_DNA"/>
</dbReference>
<evidence type="ECO:0000313" key="3">
    <source>
        <dbReference type="Proteomes" id="UP000239001"/>
    </source>
</evidence>
<sequence>MTITLPKSQKESFSLSVFLMSDGPARFILSWVAGFVDTASFIVLFALFTAHVTGNIALAGASAASDEKDTLTHLLMIPIFMVAVAITSVVARYCRYKNWPVLPVLLTAETIGIGVFLFVASTLSPSLMLDVQEDIIFPIGAAGVVAMAIQNALMKEAITSFTGYFPTTVMTGNTTQLTLDLVLLFIAPVFPLSTKTPSVETEEAKARIGRVFPIIAGFFLGAGAAAYSVGTMEFNCLIFPLIALAILTFASYVDHFRKSAVNEKA</sequence>
<feature type="transmembrane region" description="Helical" evidence="1">
    <location>
        <begin position="236"/>
        <end position="253"/>
    </location>
</feature>
<feature type="transmembrane region" description="Helical" evidence="1">
    <location>
        <begin position="101"/>
        <end position="123"/>
    </location>
</feature>
<dbReference type="Pfam" id="PF06912">
    <property type="entry name" value="DUF1275"/>
    <property type="match status" value="1"/>
</dbReference>
<dbReference type="PANTHER" id="PTHR37314">
    <property type="entry name" value="SLR0142 PROTEIN"/>
    <property type="match status" value="1"/>
</dbReference>
<reference evidence="2 3" key="1">
    <citation type="submission" date="2018-03" db="EMBL/GenBank/DDBJ databases">
        <title>The ancient ancestry and fast evolution of plastids.</title>
        <authorList>
            <person name="Moore K.R."/>
            <person name="Magnabosco C."/>
            <person name="Momper L."/>
            <person name="Gold D.A."/>
            <person name="Bosak T."/>
            <person name="Fournier G.P."/>
        </authorList>
    </citation>
    <scope>NUCLEOTIDE SEQUENCE [LARGE SCALE GENOMIC DNA]</scope>
    <source>
        <strain evidence="2 3">CCALA 016</strain>
    </source>
</reference>
<feature type="transmembrane region" description="Helical" evidence="1">
    <location>
        <begin position="211"/>
        <end position="229"/>
    </location>
</feature>
<dbReference type="RefSeq" id="WP_106456332.1">
    <property type="nucleotide sequence ID" value="NZ_PXOH01000006.1"/>
</dbReference>
<dbReference type="AlphaFoldDB" id="A0A2T1LZP7"/>
<evidence type="ECO:0000256" key="1">
    <source>
        <dbReference type="SAM" id="Phobius"/>
    </source>
</evidence>
<organism evidence="2 3">
    <name type="scientific">Aphanothece hegewaldii CCALA 016</name>
    <dbReference type="NCBI Taxonomy" id="2107694"/>
    <lineage>
        <taxon>Bacteria</taxon>
        <taxon>Bacillati</taxon>
        <taxon>Cyanobacteriota</taxon>
        <taxon>Cyanophyceae</taxon>
        <taxon>Oscillatoriophycideae</taxon>
        <taxon>Chroococcales</taxon>
        <taxon>Aphanothecaceae</taxon>
        <taxon>Aphanothece</taxon>
    </lineage>
</organism>
<protein>
    <submittedName>
        <fullName evidence="2">DUF1275 domain-containing protein</fullName>
    </submittedName>
</protein>
<gene>
    <name evidence="2" type="ORF">C7H19_07895</name>
</gene>
<dbReference type="Proteomes" id="UP000239001">
    <property type="component" value="Unassembled WGS sequence"/>
</dbReference>
<accession>A0A2T1LZP7</accession>
<dbReference type="PANTHER" id="PTHR37314:SF5">
    <property type="entry name" value="SLR0142 PROTEIN"/>
    <property type="match status" value="1"/>
</dbReference>
<keyword evidence="1" id="KW-1133">Transmembrane helix</keyword>
<feature type="transmembrane region" description="Helical" evidence="1">
    <location>
        <begin position="71"/>
        <end position="94"/>
    </location>
</feature>
<name>A0A2T1LZP7_9CHRO</name>
<dbReference type="InterPro" id="IPR010699">
    <property type="entry name" value="DUF1275"/>
</dbReference>
<reference evidence="2 3" key="2">
    <citation type="submission" date="2018-03" db="EMBL/GenBank/DDBJ databases">
        <authorList>
            <person name="Keele B.F."/>
        </authorList>
    </citation>
    <scope>NUCLEOTIDE SEQUENCE [LARGE SCALE GENOMIC DNA]</scope>
    <source>
        <strain evidence="2 3">CCALA 016</strain>
    </source>
</reference>
<keyword evidence="3" id="KW-1185">Reference proteome</keyword>
<proteinExistence type="predicted"/>
<keyword evidence="1" id="KW-0472">Membrane</keyword>
<keyword evidence="1" id="KW-0812">Transmembrane</keyword>